<comment type="catalytic activity">
    <reaction evidence="10">
        <text>(2R,3R)-2,3-dihydroxy-3-methylpentanoate + NADP(+) = (S)-2-ethyl-2-hydroxy-3-oxobutanoate + NADPH + H(+)</text>
        <dbReference type="Rhea" id="RHEA:13493"/>
        <dbReference type="ChEBI" id="CHEBI:15378"/>
        <dbReference type="ChEBI" id="CHEBI:49256"/>
        <dbReference type="ChEBI" id="CHEBI:49258"/>
        <dbReference type="ChEBI" id="CHEBI:57783"/>
        <dbReference type="ChEBI" id="CHEBI:58349"/>
        <dbReference type="EC" id="1.1.1.86"/>
    </reaction>
</comment>
<evidence type="ECO:0000313" key="16">
    <source>
        <dbReference type="Proteomes" id="UP000027980"/>
    </source>
</evidence>
<keyword evidence="7 10" id="KW-0460">Magnesium</keyword>
<keyword evidence="5 10" id="KW-0028">Amino-acid biosynthesis</keyword>
<gene>
    <name evidence="10" type="primary">ilvC</name>
    <name evidence="14" type="ORF">GZ22_05940</name>
    <name evidence="15" type="ORF">SAMN04489762_1099</name>
</gene>
<dbReference type="GO" id="GO:0009097">
    <property type="term" value="P:isoleucine biosynthetic process"/>
    <property type="evidence" value="ECO:0007669"/>
    <property type="project" value="UniProtKB-UniRule"/>
</dbReference>
<evidence type="ECO:0000313" key="14">
    <source>
        <dbReference type="EMBL" id="AIF66205.1"/>
    </source>
</evidence>
<dbReference type="GO" id="GO:0000287">
    <property type="term" value="F:magnesium ion binding"/>
    <property type="evidence" value="ECO:0007669"/>
    <property type="project" value="UniProtKB-UniRule"/>
</dbReference>
<dbReference type="GO" id="GO:0005829">
    <property type="term" value="C:cytosol"/>
    <property type="evidence" value="ECO:0007669"/>
    <property type="project" value="TreeGrafter"/>
</dbReference>
<feature type="binding site" evidence="10 11">
    <location>
        <position position="190"/>
    </location>
    <ligand>
        <name>Mg(2+)</name>
        <dbReference type="ChEBI" id="CHEBI:18420"/>
        <label>2</label>
    </ligand>
</feature>
<dbReference type="GO" id="GO:0016853">
    <property type="term" value="F:isomerase activity"/>
    <property type="evidence" value="ECO:0007669"/>
    <property type="project" value="UniProtKB-KW"/>
</dbReference>
<dbReference type="GeneID" id="34221435"/>
<dbReference type="Proteomes" id="UP000027980">
    <property type="component" value="Chromosome"/>
</dbReference>
<dbReference type="HAMAP" id="MF_00435">
    <property type="entry name" value="IlvC"/>
    <property type="match status" value="1"/>
</dbReference>
<keyword evidence="10" id="KW-0521">NADP</keyword>
<feature type="binding site" evidence="10 11">
    <location>
        <position position="251"/>
    </location>
    <ligand>
        <name>substrate</name>
    </ligand>
</feature>
<feature type="binding site" evidence="10">
    <location>
        <begin position="25"/>
        <end position="28"/>
    </location>
    <ligand>
        <name>NADP(+)</name>
        <dbReference type="ChEBI" id="CHEBI:58349"/>
    </ligand>
</feature>
<dbReference type="PANTHER" id="PTHR21371">
    <property type="entry name" value="KETOL-ACID REDUCTOISOMERASE, MITOCHONDRIAL"/>
    <property type="match status" value="1"/>
</dbReference>
<dbReference type="InterPro" id="IPR036291">
    <property type="entry name" value="NAD(P)-bd_dom_sf"/>
</dbReference>
<evidence type="ECO:0000256" key="3">
    <source>
        <dbReference type="ARBA" id="ARBA00004885"/>
    </source>
</evidence>
<dbReference type="GO" id="GO:0009099">
    <property type="term" value="P:L-valine biosynthetic process"/>
    <property type="evidence" value="ECO:0007669"/>
    <property type="project" value="UniProtKB-UniRule"/>
</dbReference>
<dbReference type="NCBIfam" id="NF004017">
    <property type="entry name" value="PRK05479.1"/>
    <property type="match status" value="1"/>
</dbReference>
<protein>
    <recommendedName>
        <fullName evidence="10">Ketol-acid reductoisomerase (NADP(+))</fullName>
        <shortName evidence="10">KARI</shortName>
        <ecNumber evidence="10">1.1.1.86</ecNumber>
    </recommendedName>
    <alternativeName>
        <fullName evidence="10">Acetohydroxy-acid isomeroreductase</fullName>
        <shortName evidence="10">AHIR</shortName>
    </alternativeName>
    <alternativeName>
        <fullName evidence="10">Alpha-keto-beta-hydroxylacyl reductoisomerase</fullName>
    </alternativeName>
</protein>
<feature type="binding site" evidence="10 11">
    <location>
        <position position="230"/>
    </location>
    <ligand>
        <name>Mg(2+)</name>
        <dbReference type="ChEBI" id="CHEBI:18420"/>
        <label>2</label>
    </ligand>
</feature>
<feature type="domain" description="KARI C-terminal knotted" evidence="13">
    <location>
        <begin position="182"/>
        <end position="327"/>
    </location>
</feature>
<comment type="similarity">
    <text evidence="4 10 11">Belongs to the ketol-acid reductoisomerase family.</text>
</comment>
<dbReference type="EMBL" id="CP008876">
    <property type="protein sequence ID" value="AIF66205.1"/>
    <property type="molecule type" value="Genomic_DNA"/>
</dbReference>
<dbReference type="Pfam" id="PF07991">
    <property type="entry name" value="KARI_N"/>
    <property type="match status" value="1"/>
</dbReference>
<dbReference type="Gene3D" id="6.10.240.10">
    <property type="match status" value="1"/>
</dbReference>
<dbReference type="PANTHER" id="PTHR21371:SF1">
    <property type="entry name" value="KETOL-ACID REDUCTOISOMERASE, MITOCHONDRIAL"/>
    <property type="match status" value="1"/>
</dbReference>
<dbReference type="PIRSF" id="PIRSF000116">
    <property type="entry name" value="IlvC_gammaproteo"/>
    <property type="match status" value="1"/>
</dbReference>
<keyword evidence="9 10" id="KW-0100">Branched-chain amino acid biosynthesis</keyword>
<dbReference type="Pfam" id="PF01450">
    <property type="entry name" value="KARI_C"/>
    <property type="match status" value="1"/>
</dbReference>
<dbReference type="UniPathway" id="UPA00049">
    <property type="reaction ID" value="UER00060"/>
</dbReference>
<evidence type="ECO:0000256" key="5">
    <source>
        <dbReference type="ARBA" id="ARBA00022605"/>
    </source>
</evidence>
<evidence type="ECO:0000313" key="15">
    <source>
        <dbReference type="EMBL" id="SEM80983.1"/>
    </source>
</evidence>
<evidence type="ECO:0000256" key="7">
    <source>
        <dbReference type="ARBA" id="ARBA00022842"/>
    </source>
</evidence>
<sequence length="348" mass="38159">MAKVIYHNDIQEEVLKGKKIAVIGYGSQGHAHAQNLKESGFDVVVGVRQGKSWDQAVEDGHDVRSAFEAAQAADIIMMLVPDELQPDVYKESIEKNLETGNALVFAHGFNVHFNQIAPPSNVDVFLVAPKGPGHLVRRTFTEGAGVPALFGIYQDVSGTAKEVALAYAKGIGAGRAGILETTFQEETETDLFGEQAVLCGGLTSLVKAGFETLTEAGYQPEVAYFECMHELKLIVDLMYEDGLEGMRYSISDTAQWGDFVSGPRVVNDETKARMKDVLEDIQNGAFAKGWILENQANRPQFNAINAKETNHQIETVGRELRELMPFVKQGKKNQSAEEVIVHGSNKIF</sequence>
<dbReference type="InterPro" id="IPR014359">
    <property type="entry name" value="KARI_prok"/>
</dbReference>
<name>A0A075LHS2_9BACI</name>
<evidence type="ECO:0000256" key="2">
    <source>
        <dbReference type="ARBA" id="ARBA00004864"/>
    </source>
</evidence>
<dbReference type="NCBIfam" id="NF009940">
    <property type="entry name" value="PRK13403.1"/>
    <property type="match status" value="1"/>
</dbReference>
<keyword evidence="8 10" id="KW-0560">Oxidoreductase</keyword>
<feature type="binding site" evidence="10">
    <location>
        <position position="133"/>
    </location>
    <ligand>
        <name>NADP(+)</name>
        <dbReference type="ChEBI" id="CHEBI:58349"/>
    </ligand>
</feature>
<evidence type="ECO:0000259" key="12">
    <source>
        <dbReference type="PROSITE" id="PS51850"/>
    </source>
</evidence>
<dbReference type="EC" id="1.1.1.86" evidence="10"/>
<dbReference type="EMBL" id="FOCD01000001">
    <property type="protein sequence ID" value="SEM80983.1"/>
    <property type="molecule type" value="Genomic_DNA"/>
</dbReference>
<dbReference type="Gene3D" id="3.40.50.720">
    <property type="entry name" value="NAD(P)-binding Rossmann-like Domain"/>
    <property type="match status" value="1"/>
</dbReference>
<keyword evidence="6 10" id="KW-0479">Metal-binding</keyword>
<comment type="catalytic activity">
    <reaction evidence="10">
        <text>(2R)-2,3-dihydroxy-3-methylbutanoate + NADP(+) = (2S)-2-acetolactate + NADPH + H(+)</text>
        <dbReference type="Rhea" id="RHEA:22068"/>
        <dbReference type="ChEBI" id="CHEBI:15378"/>
        <dbReference type="ChEBI" id="CHEBI:49072"/>
        <dbReference type="ChEBI" id="CHEBI:57783"/>
        <dbReference type="ChEBI" id="CHEBI:58349"/>
        <dbReference type="ChEBI" id="CHEBI:58476"/>
        <dbReference type="EC" id="1.1.1.86"/>
    </reaction>
</comment>
<evidence type="ECO:0000256" key="6">
    <source>
        <dbReference type="ARBA" id="ARBA00022723"/>
    </source>
</evidence>
<feature type="binding site" evidence="10 11">
    <location>
        <position position="194"/>
    </location>
    <ligand>
        <name>Mg(2+)</name>
        <dbReference type="ChEBI" id="CHEBI:18420"/>
        <label>1</label>
    </ligand>
</feature>
<dbReference type="AlphaFoldDB" id="A0A075LHS2"/>
<dbReference type="InterPro" id="IPR013116">
    <property type="entry name" value="KARI_N"/>
</dbReference>
<feature type="active site" evidence="10">
    <location>
        <position position="107"/>
    </location>
</feature>
<comment type="pathway">
    <text evidence="3 10">Amino-acid biosynthesis; L-isoleucine biosynthesis; L-isoleucine from 2-oxobutanoate: step 2/4.</text>
</comment>
<proteinExistence type="inferred from homology"/>
<dbReference type="KEGG" id="tap:GZ22_05940"/>
<dbReference type="InterPro" id="IPR000506">
    <property type="entry name" value="KARI_C"/>
</dbReference>
<feature type="binding site" evidence="10 11">
    <location>
        <position position="226"/>
    </location>
    <ligand>
        <name>Mg(2+)</name>
        <dbReference type="ChEBI" id="CHEBI:18420"/>
        <label>2</label>
    </ligand>
</feature>
<dbReference type="SUPFAM" id="SSF48179">
    <property type="entry name" value="6-phosphogluconate dehydrogenase C-terminal domain-like"/>
    <property type="match status" value="1"/>
</dbReference>
<organism evidence="14 16">
    <name type="scientific">Terribacillus saccharophilus</name>
    <dbReference type="NCBI Taxonomy" id="361277"/>
    <lineage>
        <taxon>Bacteria</taxon>
        <taxon>Bacillati</taxon>
        <taxon>Bacillota</taxon>
        <taxon>Bacilli</taxon>
        <taxon>Bacillales</taxon>
        <taxon>Bacillaceae</taxon>
        <taxon>Terribacillus</taxon>
    </lineage>
</organism>
<dbReference type="RefSeq" id="WP_038559723.1">
    <property type="nucleotide sequence ID" value="NZ_CP008876.1"/>
</dbReference>
<dbReference type="GO" id="GO:0050661">
    <property type="term" value="F:NADP binding"/>
    <property type="evidence" value="ECO:0007669"/>
    <property type="project" value="InterPro"/>
</dbReference>
<keyword evidence="14" id="KW-0413">Isomerase</keyword>
<dbReference type="HOGENOM" id="CLU_033821_0_1_9"/>
<dbReference type="GO" id="GO:0004455">
    <property type="term" value="F:ketol-acid reductoisomerase activity"/>
    <property type="evidence" value="ECO:0007669"/>
    <property type="project" value="UniProtKB-UniRule"/>
</dbReference>
<dbReference type="SUPFAM" id="SSF51735">
    <property type="entry name" value="NAD(P)-binding Rossmann-fold domains"/>
    <property type="match status" value="1"/>
</dbReference>
<evidence type="ECO:0000256" key="10">
    <source>
        <dbReference type="HAMAP-Rule" id="MF_00435"/>
    </source>
</evidence>
<accession>A0AAX2ED99</accession>
<dbReference type="OrthoDB" id="9804088at2"/>
<evidence type="ECO:0000256" key="1">
    <source>
        <dbReference type="ARBA" id="ARBA00002172"/>
    </source>
</evidence>
<comment type="caution">
    <text evidence="10">Lacks conserved residue(s) required for the propagation of feature annotation.</text>
</comment>
<feature type="domain" description="KARI N-terminal Rossmann" evidence="12">
    <location>
        <begin position="2"/>
        <end position="181"/>
    </location>
</feature>
<dbReference type="PROSITE" id="PS51851">
    <property type="entry name" value="KARI_C"/>
    <property type="match status" value="1"/>
</dbReference>
<evidence type="ECO:0000256" key="11">
    <source>
        <dbReference type="PROSITE-ProRule" id="PRU01198"/>
    </source>
</evidence>
<evidence type="ECO:0000313" key="17">
    <source>
        <dbReference type="Proteomes" id="UP000199735"/>
    </source>
</evidence>
<dbReference type="FunFam" id="3.40.50.720:FF:000023">
    <property type="entry name" value="Ketol-acid reductoisomerase (NADP(+))"/>
    <property type="match status" value="1"/>
</dbReference>
<feature type="binding site" evidence="10">
    <location>
        <position position="48"/>
    </location>
    <ligand>
        <name>NADP(+)</name>
        <dbReference type="ChEBI" id="CHEBI:58349"/>
    </ligand>
</feature>
<dbReference type="PROSITE" id="PS51850">
    <property type="entry name" value="KARI_N"/>
    <property type="match status" value="1"/>
</dbReference>
<reference evidence="15 17" key="2">
    <citation type="submission" date="2016-10" db="EMBL/GenBank/DDBJ databases">
        <authorList>
            <person name="Varghese N."/>
            <person name="Submissions S."/>
        </authorList>
    </citation>
    <scope>NUCLEOTIDE SEQUENCE [LARGE SCALE GENOMIC DNA]</scope>
    <source>
        <strain evidence="15 17">DSM 21619</strain>
    </source>
</reference>
<accession>A0A075LHS2</accession>
<comment type="cofactor">
    <cofactor evidence="10">
        <name>Mg(2+)</name>
        <dbReference type="ChEBI" id="CHEBI:18420"/>
    </cofactor>
    <text evidence="10">Binds 2 magnesium ions per subunit.</text>
</comment>
<comment type="pathway">
    <text evidence="2 10">Amino-acid biosynthesis; L-valine biosynthesis; L-valine from pyruvate: step 2/4.</text>
</comment>
<dbReference type="NCBIfam" id="TIGR00465">
    <property type="entry name" value="ilvC"/>
    <property type="match status" value="1"/>
</dbReference>
<evidence type="ECO:0000256" key="9">
    <source>
        <dbReference type="ARBA" id="ARBA00023304"/>
    </source>
</evidence>
<reference evidence="14 16" key="1">
    <citation type="submission" date="2014-07" db="EMBL/GenBank/DDBJ databases">
        <title>Complete genome sequence of a moderately halophilic bacterium Terribacillus aidingensis MP602, isolated from Cryptomeria fortunei in Tianmu mountain in China.</title>
        <authorList>
            <person name="Wang Y."/>
            <person name="Lu P."/>
            <person name="Zhang L."/>
        </authorList>
    </citation>
    <scope>NUCLEOTIDE SEQUENCE [LARGE SCALE GENOMIC DNA]</scope>
    <source>
        <strain evidence="14 16">MP602</strain>
    </source>
</reference>
<feature type="binding site" evidence="10 11">
    <location>
        <position position="190"/>
    </location>
    <ligand>
        <name>Mg(2+)</name>
        <dbReference type="ChEBI" id="CHEBI:18420"/>
        <label>1</label>
    </ligand>
</feature>
<comment type="function">
    <text evidence="1 10">Involved in the biosynthesis of branched-chain amino acids (BCAA). Catalyzes an alkyl-migration followed by a ketol-acid reduction of (S)-2-acetolactate (S2AL) to yield (R)-2,3-dihydroxy-isovalerate. In the isomerase reaction, S2AL is rearranged via a Mg-dependent methyl migration to produce 3-hydroxy-3-methyl-2-ketobutyrate (HMKB). In the reductase reaction, this 2-ketoacid undergoes a metal-dependent reduction by NADPH to yield (R)-2,3-dihydroxy-isovalerate.</text>
</comment>
<evidence type="ECO:0000259" key="13">
    <source>
        <dbReference type="PROSITE" id="PS51851"/>
    </source>
</evidence>
<evidence type="ECO:0000256" key="4">
    <source>
        <dbReference type="ARBA" id="ARBA00010318"/>
    </source>
</evidence>
<dbReference type="InterPro" id="IPR008927">
    <property type="entry name" value="6-PGluconate_DH-like_C_sf"/>
</dbReference>
<evidence type="ECO:0000256" key="8">
    <source>
        <dbReference type="ARBA" id="ARBA00023002"/>
    </source>
</evidence>
<dbReference type="UniPathway" id="UPA00047">
    <property type="reaction ID" value="UER00056"/>
</dbReference>
<dbReference type="InterPro" id="IPR013023">
    <property type="entry name" value="KARI"/>
</dbReference>
<dbReference type="Proteomes" id="UP000199735">
    <property type="component" value="Unassembled WGS sequence"/>
</dbReference>
<feature type="binding site" evidence="10">
    <location>
        <position position="52"/>
    </location>
    <ligand>
        <name>NADP(+)</name>
        <dbReference type="ChEBI" id="CHEBI:58349"/>
    </ligand>
</feature>